<dbReference type="EMBL" id="PPHD01010819">
    <property type="protein sequence ID" value="POI30735.1"/>
    <property type="molecule type" value="Genomic_DNA"/>
</dbReference>
<reference evidence="1 2" key="1">
    <citation type="submission" date="2018-01" db="EMBL/GenBank/DDBJ databases">
        <title>Comparison of the Chinese Bamboo Partridge and Red Junglefowl genome sequences highlights the importance of demography in genome evolution.</title>
        <authorList>
            <person name="Tiley G.P."/>
            <person name="Kimball R.T."/>
            <person name="Braun E.L."/>
            <person name="Burleigh J.G."/>
        </authorList>
    </citation>
    <scope>NUCLEOTIDE SEQUENCE [LARGE SCALE GENOMIC DNA]</scope>
    <source>
        <strain evidence="1">RTK389</strain>
        <tissue evidence="1">Blood</tissue>
    </source>
</reference>
<organism evidence="1 2">
    <name type="scientific">Bambusicola thoracicus</name>
    <name type="common">Chinese bamboo-partridge</name>
    <name type="synonym">Perdix thoracica</name>
    <dbReference type="NCBI Taxonomy" id="9083"/>
    <lineage>
        <taxon>Eukaryota</taxon>
        <taxon>Metazoa</taxon>
        <taxon>Chordata</taxon>
        <taxon>Craniata</taxon>
        <taxon>Vertebrata</taxon>
        <taxon>Euteleostomi</taxon>
        <taxon>Archelosauria</taxon>
        <taxon>Archosauria</taxon>
        <taxon>Dinosauria</taxon>
        <taxon>Saurischia</taxon>
        <taxon>Theropoda</taxon>
        <taxon>Coelurosauria</taxon>
        <taxon>Aves</taxon>
        <taxon>Neognathae</taxon>
        <taxon>Galloanserae</taxon>
        <taxon>Galliformes</taxon>
        <taxon>Phasianidae</taxon>
        <taxon>Perdicinae</taxon>
        <taxon>Bambusicola</taxon>
    </lineage>
</organism>
<dbReference type="GO" id="GO:0004558">
    <property type="term" value="F:alpha-1,4-glucosidase activity"/>
    <property type="evidence" value="ECO:0007669"/>
    <property type="project" value="TreeGrafter"/>
</dbReference>
<dbReference type="SUPFAM" id="SSF74650">
    <property type="entry name" value="Galactose mutarotase-like"/>
    <property type="match status" value="1"/>
</dbReference>
<comment type="caution">
    <text evidence="1">The sequence shown here is derived from an EMBL/GenBank/DDBJ whole genome shotgun (WGS) entry which is preliminary data.</text>
</comment>
<gene>
    <name evidence="1" type="ORF">CIB84_005514</name>
</gene>
<protein>
    <recommendedName>
        <fullName evidence="3">Galactose mutarotase N-terminal barrel domain-containing protein</fullName>
    </recommendedName>
</protein>
<evidence type="ECO:0008006" key="3">
    <source>
        <dbReference type="Google" id="ProtNLM"/>
    </source>
</evidence>
<dbReference type="AlphaFoldDB" id="A0A2P4T303"/>
<dbReference type="Gene3D" id="2.60.40.1760">
    <property type="entry name" value="glycosyl hydrolase (family 31)"/>
    <property type="match status" value="1"/>
</dbReference>
<proteinExistence type="predicted"/>
<keyword evidence="2" id="KW-1185">Reference proteome</keyword>
<dbReference type="FunFam" id="2.60.40.1760:FF:000001">
    <property type="entry name" value="Maltase-glucoamylase, intestinal"/>
    <property type="match status" value="1"/>
</dbReference>
<accession>A0A2P4T303</accession>
<dbReference type="PANTHER" id="PTHR22762">
    <property type="entry name" value="ALPHA-GLUCOSIDASE"/>
    <property type="match status" value="1"/>
</dbReference>
<evidence type="ECO:0000313" key="2">
    <source>
        <dbReference type="Proteomes" id="UP000237246"/>
    </source>
</evidence>
<evidence type="ECO:0000313" key="1">
    <source>
        <dbReference type="EMBL" id="POI30735.1"/>
    </source>
</evidence>
<dbReference type="PANTHER" id="PTHR22762:SF133">
    <property type="entry name" value="P-TYPE DOMAIN-CONTAINING PROTEIN"/>
    <property type="match status" value="1"/>
</dbReference>
<dbReference type="CDD" id="cd14752">
    <property type="entry name" value="GH31_N"/>
    <property type="match status" value="1"/>
</dbReference>
<dbReference type="InterPro" id="IPR011013">
    <property type="entry name" value="Gal_mutarotase_sf_dom"/>
</dbReference>
<sequence>MPSCFPAPRGGSGTESGFCHRVMLDKRSTVSLFGDDISPIMLDVEFQTKDRLRFRMYDPSQERFEVPLSIDAPGVAAEDANYDVEFSFDSSHFQVKRKSTGTVLWDSPLVDLFFSNQYLQITTAVPSTSVYGFGEQEHVSFKHNMDFVTYGMFSRDQPPTPLANLYGVHPFYMCVEDDSNAHGVLLLNSNAQDVSLSPNPSLTFRTIGGILDFYVFLGPTPENVIQQYTEVSRKCLGHVGQCLGRSSIGAGLAAGKSAKAWSHRSYAVTADVVRKDEQQKKIL</sequence>
<dbReference type="GO" id="GO:0030246">
    <property type="term" value="F:carbohydrate binding"/>
    <property type="evidence" value="ECO:0007669"/>
    <property type="project" value="InterPro"/>
</dbReference>
<dbReference type="OrthoDB" id="5839090at2759"/>
<name>A0A2P4T303_BAMTH</name>
<dbReference type="Proteomes" id="UP000237246">
    <property type="component" value="Unassembled WGS sequence"/>
</dbReference>
<dbReference type="GO" id="GO:0005975">
    <property type="term" value="P:carbohydrate metabolic process"/>
    <property type="evidence" value="ECO:0007669"/>
    <property type="project" value="InterPro"/>
</dbReference>